<gene>
    <name evidence="3" type="ORF">A1A1_02005</name>
    <name evidence="2" type="ORF">BBH88_04185</name>
</gene>
<name>A0A1C7DDQ7_9BACL</name>
<sequence length="68" mass="7956">MQPYFPPLWLQEQLVFLGVNPCCSKVDSALKDAFWSIRSSREQQKEKSLTFPSKDHKSFENEETTFSI</sequence>
<organism evidence="3 4">
    <name type="scientific">Planococcus antarcticus DSM 14505</name>
    <dbReference type="NCBI Taxonomy" id="1185653"/>
    <lineage>
        <taxon>Bacteria</taxon>
        <taxon>Bacillati</taxon>
        <taxon>Bacillota</taxon>
        <taxon>Bacilli</taxon>
        <taxon>Bacillales</taxon>
        <taxon>Caryophanaceae</taxon>
        <taxon>Planococcus</taxon>
    </lineage>
</organism>
<evidence type="ECO:0000256" key="1">
    <source>
        <dbReference type="SAM" id="MobiDB-lite"/>
    </source>
</evidence>
<dbReference type="Proteomes" id="UP000004725">
    <property type="component" value="Unassembled WGS sequence"/>
</dbReference>
<evidence type="ECO:0000313" key="4">
    <source>
        <dbReference type="Proteomes" id="UP000004725"/>
    </source>
</evidence>
<accession>A0A1C7DDQ7</accession>
<protein>
    <submittedName>
        <fullName evidence="3">Uncharacterized protein</fullName>
    </submittedName>
</protein>
<keyword evidence="5" id="KW-1185">Reference proteome</keyword>
<reference evidence="5" key="2">
    <citation type="submission" date="2016-07" db="EMBL/GenBank/DDBJ databases">
        <authorList>
            <person name="See-Too W.S."/>
        </authorList>
    </citation>
    <scope>NUCLEOTIDE SEQUENCE [LARGE SCALE GENOMIC DNA]</scope>
    <source>
        <strain evidence="5">DSM 14505</strain>
    </source>
</reference>
<reference evidence="3 4" key="1">
    <citation type="journal article" date="2012" name="J. Bacteriol.">
        <title>Genome Sequence of the Antarctic Psychrophile Bacterium Planococcus antarcticus DSM 14505.</title>
        <authorList>
            <person name="Margolles A."/>
            <person name="Gueimonde M."/>
            <person name="Sanchez B."/>
        </authorList>
    </citation>
    <scope>NUCLEOTIDE SEQUENCE [LARGE SCALE GENOMIC DNA]</scope>
    <source>
        <strain evidence="3 4">DSM 14505</strain>
    </source>
</reference>
<feature type="compositionally biased region" description="Basic and acidic residues" evidence="1">
    <location>
        <begin position="40"/>
        <end position="60"/>
    </location>
</feature>
<reference evidence="2" key="3">
    <citation type="submission" date="2016-10" db="EMBL/GenBank/DDBJ databases">
        <authorList>
            <person name="See-Too W.S."/>
        </authorList>
    </citation>
    <scope>NUCLEOTIDE SEQUENCE</scope>
    <source>
        <strain evidence="2">DSM 14505</strain>
    </source>
</reference>
<proteinExistence type="predicted"/>
<dbReference type="Proteomes" id="UP000092661">
    <property type="component" value="Chromosome"/>
</dbReference>
<dbReference type="AlphaFoldDB" id="A0A1C7DDQ7"/>
<evidence type="ECO:0000313" key="3">
    <source>
        <dbReference type="EMBL" id="EIM08240.1"/>
    </source>
</evidence>
<dbReference type="KEGG" id="pana:BBH88_04185"/>
<evidence type="ECO:0000313" key="5">
    <source>
        <dbReference type="Proteomes" id="UP000092661"/>
    </source>
</evidence>
<feature type="region of interest" description="Disordered" evidence="1">
    <location>
        <begin position="40"/>
        <end position="68"/>
    </location>
</feature>
<dbReference type="EMBL" id="AJYB01000008">
    <property type="protein sequence ID" value="EIM08240.1"/>
    <property type="molecule type" value="Genomic_DNA"/>
</dbReference>
<dbReference type="EMBL" id="CP016534">
    <property type="protein sequence ID" value="ANU09557.1"/>
    <property type="molecule type" value="Genomic_DNA"/>
</dbReference>
<evidence type="ECO:0000313" key="2">
    <source>
        <dbReference type="EMBL" id="ANU09557.1"/>
    </source>
</evidence>